<feature type="region of interest" description="Disordered" evidence="1">
    <location>
        <begin position="139"/>
        <end position="158"/>
    </location>
</feature>
<reference evidence="2 3" key="1">
    <citation type="submission" date="2017-10" db="EMBL/GenBank/DDBJ databases">
        <title>Integration of genomic and chemical information greatly accelerates assignment of the full stereostructure of myelolactone, a potent inhibitor of myeloma from a marine-derived Micromonospora.</title>
        <authorList>
            <person name="Kim M.C."/>
            <person name="Machado H."/>
            <person name="Jensen P.R."/>
            <person name="Fenical W."/>
        </authorList>
    </citation>
    <scope>NUCLEOTIDE SEQUENCE [LARGE SCALE GENOMIC DNA]</scope>
    <source>
        <strain evidence="2 3">CNY-010</strain>
    </source>
</reference>
<proteinExistence type="predicted"/>
<name>A0A386WF48_9ACTN</name>
<accession>A0A386WF48</accession>
<protein>
    <submittedName>
        <fullName evidence="2">Uncharacterized protein</fullName>
    </submittedName>
</protein>
<evidence type="ECO:0000313" key="3">
    <source>
        <dbReference type="Proteomes" id="UP000267804"/>
    </source>
</evidence>
<dbReference type="AlphaFoldDB" id="A0A386WF48"/>
<dbReference type="Proteomes" id="UP000267804">
    <property type="component" value="Chromosome"/>
</dbReference>
<sequence length="158" mass="17042">MAYMVGIMAEVTRLSPGMLILLEQFRTRAVRLTEDRLRGWAWASVEVPCARGEISLGELQQEGRLRCEVARVLVGAENHGGGARLGAGQLGGAGPAEHTGGHVGVRVLGGHTLARHMGARATENGRIRVVAEDEDGVADLDDRPIGHQLTRDKRLEEH</sequence>
<organism evidence="2 3">
    <name type="scientific">Micromonospora tulbaghiae</name>
    <dbReference type="NCBI Taxonomy" id="479978"/>
    <lineage>
        <taxon>Bacteria</taxon>
        <taxon>Bacillati</taxon>
        <taxon>Actinomycetota</taxon>
        <taxon>Actinomycetes</taxon>
        <taxon>Micromonosporales</taxon>
        <taxon>Micromonosporaceae</taxon>
        <taxon>Micromonospora</taxon>
    </lineage>
</organism>
<dbReference type="KEGG" id="mtua:CSH63_05725"/>
<dbReference type="EMBL" id="CP024087">
    <property type="protein sequence ID" value="AYF26945.1"/>
    <property type="molecule type" value="Genomic_DNA"/>
</dbReference>
<evidence type="ECO:0000256" key="1">
    <source>
        <dbReference type="SAM" id="MobiDB-lite"/>
    </source>
</evidence>
<gene>
    <name evidence="2" type="ORF">CSH63_05725</name>
</gene>
<evidence type="ECO:0000313" key="2">
    <source>
        <dbReference type="EMBL" id="AYF26945.1"/>
    </source>
</evidence>
<feature type="compositionally biased region" description="Basic and acidic residues" evidence="1">
    <location>
        <begin position="140"/>
        <end position="158"/>
    </location>
</feature>